<feature type="signal peptide" evidence="2">
    <location>
        <begin position="1"/>
        <end position="19"/>
    </location>
</feature>
<name>A0AAE0SF38_9BIVA</name>
<sequence length="556" mass="63662">MDMVTTVYVLFMLHGTVHTTDWKQTTYNRGENVKVHMDHLELSGKNVLEIIFSGYTSKQHLTNVMIYNPVKNQVENISININYTGRLQRIEINETYLSFLLLNVSFADSGNYTAIENKLVKGKTSIHVPRYLLLGQDGEPITVTFTCNKTKVTSIKIEIMTSTVHHLVLTYDVTRENNTQISSLYSDRIEGCVLEGSIFFFTIRKVSFLDKGTYVAWGDMDYVLDSVFLDLEDMLEWILVSSVVVLLVAARLIIYALWILQQRITSKSTRNNLTRMNGRPNTDNSSRNCFQDVTIAHPLEGNVMILTEDNISHDLTDSMSTQSHVNIIINGKHHCKRGIDLANSTVSKDEIHFILPSSREKFHSEPAYEYNQVHLYEKVENERLSDHPYLHPRLYTNPTENLAEQTCNYDHVTQHSYITLRPSTMDTILNMKTRENVTIADSFSRHTIINNKSRIDSSTSFANVNQTRHNKIYFTDYSYGLVTPDMECQGEWQTLNYDFTGNSLGISSNRKISHRRSQSCGALFGGPMTDSSVQQLRRNSIGTRVSEDGYDSLRYK</sequence>
<reference evidence="3" key="1">
    <citation type="journal article" date="2021" name="Genome Biol. Evol.">
        <title>A High-Quality Reference Genome for a Parasitic Bivalve with Doubly Uniparental Inheritance (Bivalvia: Unionida).</title>
        <authorList>
            <person name="Smith C.H."/>
        </authorList>
    </citation>
    <scope>NUCLEOTIDE SEQUENCE</scope>
    <source>
        <strain evidence="3">CHS0354</strain>
    </source>
</reference>
<evidence type="ECO:0000256" key="1">
    <source>
        <dbReference type="SAM" id="Phobius"/>
    </source>
</evidence>
<reference evidence="3" key="2">
    <citation type="journal article" date="2021" name="Genome Biol. Evol.">
        <title>Developing a high-quality reference genome for a parasitic bivalve with doubly uniparental inheritance (Bivalvia: Unionida).</title>
        <authorList>
            <person name="Smith C.H."/>
        </authorList>
    </citation>
    <scope>NUCLEOTIDE SEQUENCE</scope>
    <source>
        <strain evidence="3">CHS0354</strain>
        <tissue evidence="3">Mantle</tissue>
    </source>
</reference>
<keyword evidence="1" id="KW-1133">Transmembrane helix</keyword>
<dbReference type="AlphaFoldDB" id="A0AAE0SF38"/>
<dbReference type="Proteomes" id="UP001195483">
    <property type="component" value="Unassembled WGS sequence"/>
</dbReference>
<evidence type="ECO:0000313" key="3">
    <source>
        <dbReference type="EMBL" id="KAK3590887.1"/>
    </source>
</evidence>
<reference evidence="3" key="3">
    <citation type="submission" date="2023-05" db="EMBL/GenBank/DDBJ databases">
        <authorList>
            <person name="Smith C.H."/>
        </authorList>
    </citation>
    <scope>NUCLEOTIDE SEQUENCE</scope>
    <source>
        <strain evidence="3">CHS0354</strain>
        <tissue evidence="3">Mantle</tissue>
    </source>
</reference>
<protein>
    <submittedName>
        <fullName evidence="3">Uncharacterized protein</fullName>
    </submittedName>
</protein>
<accession>A0AAE0SF38</accession>
<keyword evidence="2" id="KW-0732">Signal</keyword>
<dbReference type="EMBL" id="JAEAOA010001276">
    <property type="protein sequence ID" value="KAK3590887.1"/>
    <property type="molecule type" value="Genomic_DNA"/>
</dbReference>
<keyword evidence="1" id="KW-0812">Transmembrane</keyword>
<feature type="transmembrane region" description="Helical" evidence="1">
    <location>
        <begin position="237"/>
        <end position="260"/>
    </location>
</feature>
<feature type="chain" id="PRO_5042185258" evidence="2">
    <location>
        <begin position="20"/>
        <end position="556"/>
    </location>
</feature>
<comment type="caution">
    <text evidence="3">The sequence shown here is derived from an EMBL/GenBank/DDBJ whole genome shotgun (WGS) entry which is preliminary data.</text>
</comment>
<evidence type="ECO:0000256" key="2">
    <source>
        <dbReference type="SAM" id="SignalP"/>
    </source>
</evidence>
<gene>
    <name evidence="3" type="ORF">CHS0354_020865</name>
</gene>
<keyword evidence="4" id="KW-1185">Reference proteome</keyword>
<keyword evidence="1" id="KW-0472">Membrane</keyword>
<evidence type="ECO:0000313" key="4">
    <source>
        <dbReference type="Proteomes" id="UP001195483"/>
    </source>
</evidence>
<proteinExistence type="predicted"/>
<organism evidence="3 4">
    <name type="scientific">Potamilus streckersoni</name>
    <dbReference type="NCBI Taxonomy" id="2493646"/>
    <lineage>
        <taxon>Eukaryota</taxon>
        <taxon>Metazoa</taxon>
        <taxon>Spiralia</taxon>
        <taxon>Lophotrochozoa</taxon>
        <taxon>Mollusca</taxon>
        <taxon>Bivalvia</taxon>
        <taxon>Autobranchia</taxon>
        <taxon>Heteroconchia</taxon>
        <taxon>Palaeoheterodonta</taxon>
        <taxon>Unionida</taxon>
        <taxon>Unionoidea</taxon>
        <taxon>Unionidae</taxon>
        <taxon>Ambleminae</taxon>
        <taxon>Lampsilini</taxon>
        <taxon>Potamilus</taxon>
    </lineage>
</organism>